<dbReference type="HOGENOM" id="CLU_036856_0_8_1"/>
<evidence type="ECO:0000256" key="3">
    <source>
        <dbReference type="ARBA" id="ARBA00022917"/>
    </source>
</evidence>
<dbReference type="EMBL" id="GG697355">
    <property type="protein sequence ID" value="EFQ31484.1"/>
    <property type="molecule type" value="Genomic_DNA"/>
</dbReference>
<dbReference type="SMART" id="SM00937">
    <property type="entry name" value="PCRF"/>
    <property type="match status" value="1"/>
</dbReference>
<dbReference type="InterPro" id="IPR005139">
    <property type="entry name" value="PCRF"/>
</dbReference>
<dbReference type="RefSeq" id="XP_008095504.1">
    <property type="nucleotide sequence ID" value="XM_008097313.1"/>
</dbReference>
<dbReference type="InterPro" id="IPR000352">
    <property type="entry name" value="Pep_chain_release_fac_I"/>
</dbReference>
<dbReference type="Pfam" id="PF00472">
    <property type="entry name" value="RF-1"/>
    <property type="match status" value="1"/>
</dbReference>
<accession>E3QKU6</accession>
<dbReference type="Gene3D" id="6.10.140.1950">
    <property type="match status" value="1"/>
</dbReference>
<dbReference type="STRING" id="645133.E3QKU6"/>
<dbReference type="PANTHER" id="PTHR43804:SF7">
    <property type="entry name" value="LD18447P"/>
    <property type="match status" value="1"/>
</dbReference>
<evidence type="ECO:0000256" key="2">
    <source>
        <dbReference type="ARBA" id="ARBA00022481"/>
    </source>
</evidence>
<name>E3QKU6_COLGM</name>
<dbReference type="Proteomes" id="UP000008782">
    <property type="component" value="Unassembled WGS sequence"/>
</dbReference>
<dbReference type="Gene3D" id="3.30.160.20">
    <property type="match status" value="1"/>
</dbReference>
<dbReference type="GO" id="GO:0005743">
    <property type="term" value="C:mitochondrial inner membrane"/>
    <property type="evidence" value="ECO:0007669"/>
    <property type="project" value="EnsemblFungi"/>
</dbReference>
<protein>
    <submittedName>
        <fullName evidence="5">RF-1 domain-containing protein</fullName>
    </submittedName>
</protein>
<dbReference type="InterPro" id="IPR045853">
    <property type="entry name" value="Pep_chain_release_fac_I_sf"/>
</dbReference>
<sequence>MDTSAHLPPALLQRARTIATEHEALARSLESDYDTKTARRLGELSSVVTALREWEQATSSVAELNGLLGSKDKELRDMAAEELESTRDQLAAVSRRLSASLTPKDPYAHMPCLLEIRPGPGGLEGRFFADTLFRMYKQYCSRKGYRAEVIKYETADAAGDQSTAAGESPLQEAIVEIHDPGAYDLFRGEAGMHRVQRIPATEKNGRVHTSAVAVWVLPSFQESGGEGGAQDMDNPESDFYIDPAEVKIETMRARGAGGQHVNKTESAIRMTHVPTGTVVSMQDSRSQSRNREDAWKLMRSRVALIRREAREEAAAQLRDSVLSQHRISRSDKIRTYNYNQDRVTDHRAGLDVYNLDDVINGGESLDKIVDAVRDWLVSADIAAMMADEEAKAKKLQK</sequence>
<dbReference type="OrthoDB" id="2019491at2759"/>
<dbReference type="PANTHER" id="PTHR43804">
    <property type="entry name" value="LD18447P"/>
    <property type="match status" value="1"/>
</dbReference>
<dbReference type="InterPro" id="IPR050057">
    <property type="entry name" value="Prokaryotic/Mito_RF"/>
</dbReference>
<gene>
    <name evidence="5" type="ORF">GLRG_06628</name>
</gene>
<dbReference type="VEuPathDB" id="FungiDB:GLRG_06628"/>
<dbReference type="GO" id="GO:0070126">
    <property type="term" value="P:mitochondrial translational termination"/>
    <property type="evidence" value="ECO:0007669"/>
    <property type="project" value="EnsemblFungi"/>
</dbReference>
<evidence type="ECO:0000313" key="5">
    <source>
        <dbReference type="EMBL" id="EFQ31484.1"/>
    </source>
</evidence>
<evidence type="ECO:0000313" key="6">
    <source>
        <dbReference type="Proteomes" id="UP000008782"/>
    </source>
</evidence>
<dbReference type="eggNOG" id="KOG2726">
    <property type="taxonomic scope" value="Eukaryota"/>
</dbReference>
<dbReference type="GO" id="GO:0003747">
    <property type="term" value="F:translation release factor activity"/>
    <property type="evidence" value="ECO:0007669"/>
    <property type="project" value="EnsemblFungi"/>
</dbReference>
<keyword evidence="6" id="KW-1185">Reference proteome</keyword>
<proteinExistence type="inferred from homology"/>
<evidence type="ECO:0000256" key="1">
    <source>
        <dbReference type="ARBA" id="ARBA00010835"/>
    </source>
</evidence>
<comment type="similarity">
    <text evidence="1">Belongs to the prokaryotic/mitochondrial release factor family.</text>
</comment>
<keyword evidence="3" id="KW-0648">Protein biosynthesis</keyword>
<reference evidence="6" key="1">
    <citation type="journal article" date="2012" name="Nat. Genet.">
        <title>Lifestyle transitions in plant pathogenic Colletotrichum fungi deciphered by genome and transcriptome analyses.</title>
        <authorList>
            <person name="O'Connell R.J."/>
            <person name="Thon M.R."/>
            <person name="Hacquard S."/>
            <person name="Amyotte S.G."/>
            <person name="Kleemann J."/>
            <person name="Torres M.F."/>
            <person name="Damm U."/>
            <person name="Buiate E.A."/>
            <person name="Epstein L."/>
            <person name="Alkan N."/>
            <person name="Altmueller J."/>
            <person name="Alvarado-Balderrama L."/>
            <person name="Bauser C.A."/>
            <person name="Becker C."/>
            <person name="Birren B.W."/>
            <person name="Chen Z."/>
            <person name="Choi J."/>
            <person name="Crouch J.A."/>
            <person name="Duvick J.P."/>
            <person name="Farman M.A."/>
            <person name="Gan P."/>
            <person name="Heiman D."/>
            <person name="Henrissat B."/>
            <person name="Howard R.J."/>
            <person name="Kabbage M."/>
            <person name="Koch C."/>
            <person name="Kracher B."/>
            <person name="Kubo Y."/>
            <person name="Law A.D."/>
            <person name="Lebrun M.-H."/>
            <person name="Lee Y.-H."/>
            <person name="Miyara I."/>
            <person name="Moore N."/>
            <person name="Neumann U."/>
            <person name="Nordstroem K."/>
            <person name="Panaccione D.G."/>
            <person name="Panstruga R."/>
            <person name="Place M."/>
            <person name="Proctor R.H."/>
            <person name="Prusky D."/>
            <person name="Rech G."/>
            <person name="Reinhardt R."/>
            <person name="Rollins J.A."/>
            <person name="Rounsley S."/>
            <person name="Schardl C.L."/>
            <person name="Schwartz D.C."/>
            <person name="Shenoy N."/>
            <person name="Shirasu K."/>
            <person name="Sikhakolli U.R."/>
            <person name="Stueber K."/>
            <person name="Sukno S.A."/>
            <person name="Sweigard J.A."/>
            <person name="Takano Y."/>
            <person name="Takahara H."/>
            <person name="Trail F."/>
            <person name="van der Does H.C."/>
            <person name="Voll L.M."/>
            <person name="Will I."/>
            <person name="Young S."/>
            <person name="Zeng Q."/>
            <person name="Zhang J."/>
            <person name="Zhou S."/>
            <person name="Dickman M.B."/>
            <person name="Schulze-Lefert P."/>
            <person name="Ver Loren van Themaat E."/>
            <person name="Ma L.-J."/>
            <person name="Vaillancourt L.J."/>
        </authorList>
    </citation>
    <scope>NUCLEOTIDE SEQUENCE [LARGE SCALE GENOMIC DNA]</scope>
    <source>
        <strain evidence="6">M1.001 / M2 / FGSC 10212</strain>
    </source>
</reference>
<keyword evidence="2" id="KW-0488">Methylation</keyword>
<evidence type="ECO:0000259" key="4">
    <source>
        <dbReference type="PROSITE" id="PS00745"/>
    </source>
</evidence>
<organism evidence="6">
    <name type="scientific">Colletotrichum graminicola (strain M1.001 / M2 / FGSC 10212)</name>
    <name type="common">Maize anthracnose fungus</name>
    <name type="synonym">Glomerella graminicola</name>
    <dbReference type="NCBI Taxonomy" id="645133"/>
    <lineage>
        <taxon>Eukaryota</taxon>
        <taxon>Fungi</taxon>
        <taxon>Dikarya</taxon>
        <taxon>Ascomycota</taxon>
        <taxon>Pezizomycotina</taxon>
        <taxon>Sordariomycetes</taxon>
        <taxon>Hypocreomycetidae</taxon>
        <taxon>Glomerellales</taxon>
        <taxon>Glomerellaceae</taxon>
        <taxon>Colletotrichum</taxon>
        <taxon>Colletotrichum graminicola species complex</taxon>
    </lineage>
</organism>
<dbReference type="AlphaFoldDB" id="E3QKU6"/>
<dbReference type="GeneID" id="24411993"/>
<dbReference type="SUPFAM" id="SSF75620">
    <property type="entry name" value="Release factor"/>
    <property type="match status" value="1"/>
</dbReference>
<dbReference type="PROSITE" id="PS00745">
    <property type="entry name" value="RF_PROK_I"/>
    <property type="match status" value="1"/>
</dbReference>
<feature type="domain" description="Prokaryotic-type class I peptide chain release factors" evidence="4">
    <location>
        <begin position="252"/>
        <end position="268"/>
    </location>
</feature>
<dbReference type="Pfam" id="PF03462">
    <property type="entry name" value="PCRF"/>
    <property type="match status" value="1"/>
</dbReference>
<dbReference type="FunFam" id="3.30.160.20:FF:000004">
    <property type="entry name" value="Peptide chain release factor 1"/>
    <property type="match status" value="1"/>
</dbReference>
<dbReference type="Gene3D" id="3.30.70.1660">
    <property type="match status" value="1"/>
</dbReference>